<comment type="subcellular location">
    <subcellularLocation>
        <location evidence="1">Membrane</location>
        <topology evidence="1">Multi-pass membrane protein</topology>
    </subcellularLocation>
</comment>
<dbReference type="InterPro" id="IPR035952">
    <property type="entry name" value="Rhomboid-like_sf"/>
</dbReference>
<organism evidence="8 9">
    <name type="scientific">Galdieria partita</name>
    <dbReference type="NCBI Taxonomy" id="83374"/>
    <lineage>
        <taxon>Eukaryota</taxon>
        <taxon>Rhodophyta</taxon>
        <taxon>Bangiophyceae</taxon>
        <taxon>Galdieriales</taxon>
        <taxon>Galdieriaceae</taxon>
        <taxon>Galdieria</taxon>
    </lineage>
</organism>
<dbReference type="EMBL" id="BQMJ01000006">
    <property type="protein sequence ID" value="GJQ09046.1"/>
    <property type="molecule type" value="Genomic_DNA"/>
</dbReference>
<keyword evidence="6" id="KW-0732">Signal</keyword>
<sequence length="320" mass="36894">MVQWSTSRILTICSVLFLAYITNPSESSFWTYIRQKVGAESVGEKRNIGNIAQPLKWLDGILKSFFGLHRLPVRSRLTGIDLLVITLLFYGNEPAFIGVFGIWIPLPRIISFLRNLRFHAWMLKTILFERVQALNLLWNPYELIVMLFTVFYLCWYLSPGLMRKHFVLSWHNIRQGRLWCIILCHLSQHSIFQLFRTLNSYYVLIPLLVRLIGLFHFYSLCLFGMLTASAVTLTVHYKQAAVFSSSTPQGLTYTLFSAVCILFPQKFRLGILGFPISPFESFLLQIVMDFLEGMFNWTSNDYAAQLGGAVGAWLYTTVVL</sequence>
<keyword evidence="3 5" id="KW-1133">Transmembrane helix</keyword>
<dbReference type="GO" id="GO:0004252">
    <property type="term" value="F:serine-type endopeptidase activity"/>
    <property type="evidence" value="ECO:0007669"/>
    <property type="project" value="InterPro"/>
</dbReference>
<dbReference type="Gene3D" id="1.20.1540.10">
    <property type="entry name" value="Rhomboid-like"/>
    <property type="match status" value="1"/>
</dbReference>
<comment type="caution">
    <text evidence="8">The sequence shown here is derived from an EMBL/GenBank/DDBJ whole genome shotgun (WGS) entry which is preliminary data.</text>
</comment>
<name>A0A9C7PSK8_9RHOD</name>
<evidence type="ECO:0000256" key="1">
    <source>
        <dbReference type="ARBA" id="ARBA00004141"/>
    </source>
</evidence>
<dbReference type="GO" id="GO:0016020">
    <property type="term" value="C:membrane"/>
    <property type="evidence" value="ECO:0007669"/>
    <property type="project" value="UniProtKB-SubCell"/>
</dbReference>
<keyword evidence="4 5" id="KW-0472">Membrane</keyword>
<evidence type="ECO:0000256" key="5">
    <source>
        <dbReference type="SAM" id="Phobius"/>
    </source>
</evidence>
<evidence type="ECO:0000256" key="6">
    <source>
        <dbReference type="SAM" id="SignalP"/>
    </source>
</evidence>
<dbReference type="Pfam" id="PF01694">
    <property type="entry name" value="Rhomboid"/>
    <property type="match status" value="1"/>
</dbReference>
<feature type="chain" id="PRO_5038350031" description="Peptidase S54 rhomboid domain-containing protein" evidence="6">
    <location>
        <begin position="28"/>
        <end position="320"/>
    </location>
</feature>
<dbReference type="Proteomes" id="UP001061958">
    <property type="component" value="Unassembled WGS sequence"/>
</dbReference>
<dbReference type="InterPro" id="IPR022764">
    <property type="entry name" value="Peptidase_S54_rhomboid_dom"/>
</dbReference>
<proteinExistence type="predicted"/>
<dbReference type="SUPFAM" id="SSF144091">
    <property type="entry name" value="Rhomboid-like"/>
    <property type="match status" value="1"/>
</dbReference>
<feature type="transmembrane region" description="Helical" evidence="5">
    <location>
        <begin position="80"/>
        <end position="104"/>
    </location>
</feature>
<evidence type="ECO:0000313" key="9">
    <source>
        <dbReference type="Proteomes" id="UP001061958"/>
    </source>
</evidence>
<dbReference type="OrthoDB" id="418595at2759"/>
<evidence type="ECO:0000256" key="3">
    <source>
        <dbReference type="ARBA" id="ARBA00022989"/>
    </source>
</evidence>
<reference evidence="8" key="2">
    <citation type="submission" date="2022-01" db="EMBL/GenBank/DDBJ databases">
        <authorList>
            <person name="Hirooka S."/>
            <person name="Miyagishima S.Y."/>
        </authorList>
    </citation>
    <scope>NUCLEOTIDE SEQUENCE</scope>
    <source>
        <strain evidence="8">NBRC 102759</strain>
    </source>
</reference>
<evidence type="ECO:0000259" key="7">
    <source>
        <dbReference type="Pfam" id="PF01694"/>
    </source>
</evidence>
<reference evidence="8" key="1">
    <citation type="journal article" date="2022" name="Proc. Natl. Acad. Sci. U.S.A.">
        <title>Life cycle and functional genomics of the unicellular red alga Galdieria for elucidating algal and plant evolution and industrial use.</title>
        <authorList>
            <person name="Hirooka S."/>
            <person name="Itabashi T."/>
            <person name="Ichinose T.M."/>
            <person name="Onuma R."/>
            <person name="Fujiwara T."/>
            <person name="Yamashita S."/>
            <person name="Jong L.W."/>
            <person name="Tomita R."/>
            <person name="Iwane A.H."/>
            <person name="Miyagishima S.Y."/>
        </authorList>
    </citation>
    <scope>NUCLEOTIDE SEQUENCE</scope>
    <source>
        <strain evidence="8">NBRC 102759</strain>
    </source>
</reference>
<feature type="signal peptide" evidence="6">
    <location>
        <begin position="1"/>
        <end position="27"/>
    </location>
</feature>
<keyword evidence="9" id="KW-1185">Reference proteome</keyword>
<accession>A0A9C7PSK8</accession>
<protein>
    <recommendedName>
        <fullName evidence="7">Peptidase S54 rhomboid domain-containing protein</fullName>
    </recommendedName>
</protein>
<feature type="transmembrane region" description="Helical" evidence="5">
    <location>
        <begin position="138"/>
        <end position="157"/>
    </location>
</feature>
<keyword evidence="2 5" id="KW-0812">Transmembrane</keyword>
<evidence type="ECO:0000256" key="4">
    <source>
        <dbReference type="ARBA" id="ARBA00023136"/>
    </source>
</evidence>
<gene>
    <name evidence="8" type="ORF">GpartN1_g837.t1</name>
</gene>
<feature type="domain" description="Peptidase S54 rhomboid" evidence="7">
    <location>
        <begin position="176"/>
        <end position="319"/>
    </location>
</feature>
<evidence type="ECO:0000313" key="8">
    <source>
        <dbReference type="EMBL" id="GJQ09046.1"/>
    </source>
</evidence>
<dbReference type="AlphaFoldDB" id="A0A9C7PSK8"/>
<evidence type="ECO:0000256" key="2">
    <source>
        <dbReference type="ARBA" id="ARBA00022692"/>
    </source>
</evidence>